<feature type="region of interest" description="Disordered" evidence="1">
    <location>
        <begin position="34"/>
        <end position="59"/>
    </location>
</feature>
<feature type="compositionally biased region" description="Basic and acidic residues" evidence="1">
    <location>
        <begin position="34"/>
        <end position="44"/>
    </location>
</feature>
<reference evidence="2" key="1">
    <citation type="submission" date="2022-01" db="EMBL/GenBank/DDBJ databases">
        <authorList>
            <person name="Braso-Vives M."/>
        </authorList>
    </citation>
    <scope>NUCLEOTIDE SEQUENCE</scope>
</reference>
<dbReference type="Proteomes" id="UP000838412">
    <property type="component" value="Chromosome 11"/>
</dbReference>
<accession>A0A8J9VK40</accession>
<sequence>MRALKDELKRTTEKIGMVVVGFVELPADNERLSTRFHHPIDDGGKSPSQDPDSCNNQGRVHAAGLADSVGSEAAIDRVKDYLGASNPHDSPGKTAFEASDKEKANQENRKKSLGVPKAEM</sequence>
<organism evidence="2 3">
    <name type="scientific">Branchiostoma lanceolatum</name>
    <name type="common">Common lancelet</name>
    <name type="synonym">Amphioxus lanceolatum</name>
    <dbReference type="NCBI Taxonomy" id="7740"/>
    <lineage>
        <taxon>Eukaryota</taxon>
        <taxon>Metazoa</taxon>
        <taxon>Chordata</taxon>
        <taxon>Cephalochordata</taxon>
        <taxon>Leptocardii</taxon>
        <taxon>Amphioxiformes</taxon>
        <taxon>Branchiostomatidae</taxon>
        <taxon>Branchiostoma</taxon>
    </lineage>
</organism>
<keyword evidence="3" id="KW-1185">Reference proteome</keyword>
<feature type="region of interest" description="Disordered" evidence="1">
    <location>
        <begin position="80"/>
        <end position="120"/>
    </location>
</feature>
<feature type="compositionally biased region" description="Polar residues" evidence="1">
    <location>
        <begin position="46"/>
        <end position="58"/>
    </location>
</feature>
<feature type="compositionally biased region" description="Basic and acidic residues" evidence="1">
    <location>
        <begin position="98"/>
        <end position="110"/>
    </location>
</feature>
<evidence type="ECO:0000313" key="2">
    <source>
        <dbReference type="EMBL" id="CAH1240950.1"/>
    </source>
</evidence>
<evidence type="ECO:0000256" key="1">
    <source>
        <dbReference type="SAM" id="MobiDB-lite"/>
    </source>
</evidence>
<dbReference type="EMBL" id="OV696696">
    <property type="protein sequence ID" value="CAH1240950.1"/>
    <property type="molecule type" value="Genomic_DNA"/>
</dbReference>
<gene>
    <name evidence="2" type="primary">Hypp6240</name>
    <name evidence="2" type="ORF">BLAG_LOCUS4764</name>
</gene>
<evidence type="ECO:0000313" key="3">
    <source>
        <dbReference type="Proteomes" id="UP000838412"/>
    </source>
</evidence>
<dbReference type="AlphaFoldDB" id="A0A8J9VK40"/>
<name>A0A8J9VK40_BRALA</name>
<proteinExistence type="predicted"/>
<dbReference type="OrthoDB" id="10230767at2759"/>
<protein>
    <submittedName>
        <fullName evidence="2">Hypp6240 protein</fullName>
    </submittedName>
</protein>